<dbReference type="Proteomes" id="UP000011115">
    <property type="component" value="Unassembled WGS sequence"/>
</dbReference>
<reference evidence="2" key="1">
    <citation type="journal article" date="2011" name="Nature">
        <title>Genome sequence and analysis of the tuber crop potato.</title>
        <authorList>
            <consortium name="The Potato Genome Sequencing Consortium"/>
        </authorList>
    </citation>
    <scope>NUCLEOTIDE SEQUENCE [LARGE SCALE GENOMIC DNA]</scope>
    <source>
        <strain evidence="2">cv. DM1-3 516 R44</strain>
    </source>
</reference>
<organism evidence="1 2">
    <name type="scientific">Solanum tuberosum</name>
    <name type="common">Potato</name>
    <dbReference type="NCBI Taxonomy" id="4113"/>
    <lineage>
        <taxon>Eukaryota</taxon>
        <taxon>Viridiplantae</taxon>
        <taxon>Streptophyta</taxon>
        <taxon>Embryophyta</taxon>
        <taxon>Tracheophyta</taxon>
        <taxon>Spermatophyta</taxon>
        <taxon>Magnoliopsida</taxon>
        <taxon>eudicotyledons</taxon>
        <taxon>Gunneridae</taxon>
        <taxon>Pentapetalae</taxon>
        <taxon>asterids</taxon>
        <taxon>lamiids</taxon>
        <taxon>Solanales</taxon>
        <taxon>Solanaceae</taxon>
        <taxon>Solanoideae</taxon>
        <taxon>Solaneae</taxon>
        <taxon>Solanum</taxon>
    </lineage>
</organism>
<dbReference type="Gramene" id="PGSC0003DMT400052152">
    <property type="protein sequence ID" value="PGSC0003DMT400052152"/>
    <property type="gene ID" value="PGSC0003DMG400020234"/>
</dbReference>
<evidence type="ECO:0000313" key="1">
    <source>
        <dbReference type="EnsemblPlants" id="PGSC0003DMT400052152"/>
    </source>
</evidence>
<dbReference type="AlphaFoldDB" id="M1BSW0"/>
<dbReference type="HOGENOM" id="CLU_2946233_0_0_1"/>
<protein>
    <submittedName>
        <fullName evidence="1">Uncharacterized protein</fullName>
    </submittedName>
</protein>
<name>M1BSW0_SOLTU</name>
<sequence>MRQQKLCFVNKSGYYVCFVTMMTYRGGANPVWFQFARYLCVYFTTMMNYRNLKWSIVSDK</sequence>
<accession>M1BSW0</accession>
<reference evidence="1" key="2">
    <citation type="submission" date="2015-06" db="UniProtKB">
        <authorList>
            <consortium name="EnsemblPlants"/>
        </authorList>
    </citation>
    <scope>IDENTIFICATION</scope>
    <source>
        <strain evidence="1">DM1-3 516 R44</strain>
    </source>
</reference>
<keyword evidence="2" id="KW-1185">Reference proteome</keyword>
<proteinExistence type="predicted"/>
<dbReference type="EnsemblPlants" id="PGSC0003DMT400052152">
    <property type="protein sequence ID" value="PGSC0003DMT400052152"/>
    <property type="gene ID" value="PGSC0003DMG400020234"/>
</dbReference>
<evidence type="ECO:0000313" key="2">
    <source>
        <dbReference type="Proteomes" id="UP000011115"/>
    </source>
</evidence>